<dbReference type="GO" id="GO:0060271">
    <property type="term" value="P:cilium assembly"/>
    <property type="evidence" value="ECO:0007669"/>
    <property type="project" value="TreeGrafter"/>
</dbReference>
<dbReference type="PANTHER" id="PTHR21502:SF4">
    <property type="entry name" value="RILP-LIKE PROTEIN HOMOLOG"/>
    <property type="match status" value="1"/>
</dbReference>
<evidence type="ECO:0000259" key="5">
    <source>
        <dbReference type="PROSITE" id="PS51776"/>
    </source>
</evidence>
<dbReference type="GO" id="GO:0005737">
    <property type="term" value="C:cytoplasm"/>
    <property type="evidence" value="ECO:0007669"/>
    <property type="project" value="TreeGrafter"/>
</dbReference>
<evidence type="ECO:0000259" key="6">
    <source>
        <dbReference type="PROSITE" id="PS51777"/>
    </source>
</evidence>
<dbReference type="AlphaFoldDB" id="A0A4U5MGV7"/>
<feature type="compositionally biased region" description="Basic and acidic residues" evidence="4">
    <location>
        <begin position="408"/>
        <end position="417"/>
    </location>
</feature>
<dbReference type="InterPro" id="IPR051241">
    <property type="entry name" value="DZIP_RILPL"/>
</dbReference>
<keyword evidence="2" id="KW-0653">Protein transport</keyword>
<feature type="compositionally biased region" description="Low complexity" evidence="4">
    <location>
        <begin position="429"/>
        <end position="439"/>
    </location>
</feature>
<dbReference type="InterPro" id="IPR034744">
    <property type="entry name" value="RH2"/>
</dbReference>
<dbReference type="PROSITE" id="PS51776">
    <property type="entry name" value="RH1"/>
    <property type="match status" value="1"/>
</dbReference>
<evidence type="ECO:0000256" key="1">
    <source>
        <dbReference type="ARBA" id="ARBA00022448"/>
    </source>
</evidence>
<dbReference type="InterPro" id="IPR034743">
    <property type="entry name" value="RH1"/>
</dbReference>
<accession>A0A4U5MGV7</accession>
<dbReference type="SUPFAM" id="SSF161256">
    <property type="entry name" value="RILP dimerisation region"/>
    <property type="match status" value="1"/>
</dbReference>
<feature type="domain" description="RH1" evidence="5">
    <location>
        <begin position="107"/>
        <end position="195"/>
    </location>
</feature>
<dbReference type="GO" id="GO:0015031">
    <property type="term" value="P:protein transport"/>
    <property type="evidence" value="ECO:0007669"/>
    <property type="project" value="UniProtKB-KW"/>
</dbReference>
<dbReference type="GO" id="GO:0036064">
    <property type="term" value="C:ciliary basal body"/>
    <property type="evidence" value="ECO:0007669"/>
    <property type="project" value="TreeGrafter"/>
</dbReference>
<feature type="domain" description="RH2" evidence="6">
    <location>
        <begin position="370"/>
        <end position="471"/>
    </location>
</feature>
<dbReference type="GO" id="GO:0051959">
    <property type="term" value="F:dynein light intermediate chain binding"/>
    <property type="evidence" value="ECO:0007669"/>
    <property type="project" value="TreeGrafter"/>
</dbReference>
<name>A0A4U5MGV7_STECR</name>
<evidence type="ECO:0000313" key="7">
    <source>
        <dbReference type="EMBL" id="TKR68498.1"/>
    </source>
</evidence>
<keyword evidence="8" id="KW-1185">Reference proteome</keyword>
<evidence type="ECO:0000256" key="3">
    <source>
        <dbReference type="ARBA" id="ARBA00023054"/>
    </source>
</evidence>
<comment type="caution">
    <text evidence="7">The sequence shown here is derived from an EMBL/GenBank/DDBJ whole genome shotgun (WGS) entry which is preliminary data.</text>
</comment>
<feature type="region of interest" description="Disordered" evidence="4">
    <location>
        <begin position="48"/>
        <end position="73"/>
    </location>
</feature>
<dbReference type="PANTHER" id="PTHR21502">
    <property type="entry name" value="ZINC FINGER PROTEIN DZIP1"/>
    <property type="match status" value="1"/>
</dbReference>
<dbReference type="InterPro" id="IPR021563">
    <property type="entry name" value="RILP_dimer"/>
</dbReference>
<dbReference type="GO" id="GO:0046983">
    <property type="term" value="F:protein dimerization activity"/>
    <property type="evidence" value="ECO:0007669"/>
    <property type="project" value="InterPro"/>
</dbReference>
<feature type="region of interest" description="Disordered" evidence="4">
    <location>
        <begin position="401"/>
        <end position="444"/>
    </location>
</feature>
<dbReference type="Pfam" id="PF11461">
    <property type="entry name" value="RILP"/>
    <property type="match status" value="1"/>
</dbReference>
<organism evidence="7 8">
    <name type="scientific">Steinernema carpocapsae</name>
    <name type="common">Entomopathogenic nematode</name>
    <dbReference type="NCBI Taxonomy" id="34508"/>
    <lineage>
        <taxon>Eukaryota</taxon>
        <taxon>Metazoa</taxon>
        <taxon>Ecdysozoa</taxon>
        <taxon>Nematoda</taxon>
        <taxon>Chromadorea</taxon>
        <taxon>Rhabditida</taxon>
        <taxon>Tylenchina</taxon>
        <taxon>Panagrolaimomorpha</taxon>
        <taxon>Strongyloidoidea</taxon>
        <taxon>Steinernematidae</taxon>
        <taxon>Steinernema</taxon>
    </lineage>
</organism>
<keyword evidence="3" id="KW-0175">Coiled coil</keyword>
<protein>
    <recommendedName>
        <fullName evidence="9">RH1 domain-containing protein</fullName>
    </recommendedName>
</protein>
<dbReference type="PROSITE" id="PS51777">
    <property type="entry name" value="RH2"/>
    <property type="match status" value="1"/>
</dbReference>
<evidence type="ECO:0000256" key="2">
    <source>
        <dbReference type="ARBA" id="ARBA00022927"/>
    </source>
</evidence>
<feature type="compositionally biased region" description="Basic and acidic residues" evidence="4">
    <location>
        <begin position="230"/>
        <end position="241"/>
    </location>
</feature>
<feature type="region of interest" description="Disordered" evidence="4">
    <location>
        <begin position="230"/>
        <end position="254"/>
    </location>
</feature>
<keyword evidence="1" id="KW-0813">Transport</keyword>
<feature type="region of interest" description="Disordered" evidence="4">
    <location>
        <begin position="483"/>
        <end position="503"/>
    </location>
</feature>
<dbReference type="GO" id="GO:0031267">
    <property type="term" value="F:small GTPase binding"/>
    <property type="evidence" value="ECO:0007669"/>
    <property type="project" value="TreeGrafter"/>
</dbReference>
<proteinExistence type="predicted"/>
<reference evidence="7 8" key="1">
    <citation type="journal article" date="2015" name="Genome Biol.">
        <title>Comparative genomics of Steinernema reveals deeply conserved gene regulatory networks.</title>
        <authorList>
            <person name="Dillman A.R."/>
            <person name="Macchietto M."/>
            <person name="Porter C.F."/>
            <person name="Rogers A."/>
            <person name="Williams B."/>
            <person name="Antoshechkin I."/>
            <person name="Lee M.M."/>
            <person name="Goodwin Z."/>
            <person name="Lu X."/>
            <person name="Lewis E.E."/>
            <person name="Goodrich-Blair H."/>
            <person name="Stock S.P."/>
            <person name="Adams B.J."/>
            <person name="Sternberg P.W."/>
            <person name="Mortazavi A."/>
        </authorList>
    </citation>
    <scope>NUCLEOTIDE SEQUENCE [LARGE SCALE GENOMIC DNA]</scope>
    <source>
        <strain evidence="7 8">ALL</strain>
    </source>
</reference>
<sequence>MRPLSLCSSSCVSQNPAYLFETFLKIQFGPTLSEPSSTSFRFRAPISQASDSTADRNRQCLSRSLPKKAPPLSPERYLPSGSCHFLRPTWMVESASLYPQRGMSRDRICSPSASPSKTITVVDVYDLAASIGKDFEMLIDQFGKEAIVPIMPKVISALETLESLANFNEKENEEIIDLQKTIDRLENDKQLKMQDRMKFDLELEQVEENYKKEINDLWATVKKLQGENKHLSSALEKHENKESEEDENSLNGQGYRDADIQIIDDLREENQRRKDELKVLQHDAEETKVEVDNLHGSIEKLIRQNQELLRKNSSLQKQGRVLVQEKTECNRRLQVVEEHNIQLRNLLNDTSRACKDLQTQKLQEDDPENAPRFTLAELREVLQEKNMLKGRVLELEEQLEQLRPSSTECDRKSDIEPIKTSQSTPQLSAPPASSAPSEDSVSEECVVYGPINREPDEKLKPWKYERKDSGVRRFFRFFYKGNFSPRRESSTTPVPIPAHPLGN</sequence>
<dbReference type="Proteomes" id="UP000298663">
    <property type="component" value="Unassembled WGS sequence"/>
</dbReference>
<dbReference type="CDD" id="cd14445">
    <property type="entry name" value="RILP-like"/>
    <property type="match status" value="1"/>
</dbReference>
<dbReference type="EMBL" id="AZBU02000008">
    <property type="protein sequence ID" value="TKR68498.1"/>
    <property type="molecule type" value="Genomic_DNA"/>
</dbReference>
<evidence type="ECO:0008006" key="9">
    <source>
        <dbReference type="Google" id="ProtNLM"/>
    </source>
</evidence>
<dbReference type="Gene3D" id="1.20.58.1770">
    <property type="match status" value="1"/>
</dbReference>
<gene>
    <name evidence="7" type="ORF">L596_024473</name>
</gene>
<dbReference type="OrthoDB" id="10069524at2759"/>
<feature type="compositionally biased region" description="Pro residues" evidence="4">
    <location>
        <begin position="494"/>
        <end position="503"/>
    </location>
</feature>
<evidence type="ECO:0000256" key="4">
    <source>
        <dbReference type="SAM" id="MobiDB-lite"/>
    </source>
</evidence>
<evidence type="ECO:0000313" key="8">
    <source>
        <dbReference type="Proteomes" id="UP000298663"/>
    </source>
</evidence>
<reference evidence="7 8" key="2">
    <citation type="journal article" date="2019" name="G3 (Bethesda)">
        <title>Hybrid Assembly of the Genome of the Entomopathogenic Nematode Steinernema carpocapsae Identifies the X-Chromosome.</title>
        <authorList>
            <person name="Serra L."/>
            <person name="Macchietto M."/>
            <person name="Macias-Munoz A."/>
            <person name="McGill C.J."/>
            <person name="Rodriguez I.M."/>
            <person name="Rodriguez B."/>
            <person name="Murad R."/>
            <person name="Mortazavi A."/>
        </authorList>
    </citation>
    <scope>NUCLEOTIDE SEQUENCE [LARGE SCALE GENOMIC DNA]</scope>
    <source>
        <strain evidence="7 8">ALL</strain>
    </source>
</reference>
<dbReference type="STRING" id="34508.A0A4U5MGV7"/>
<dbReference type="Pfam" id="PF09744">
    <property type="entry name" value="RH1"/>
    <property type="match status" value="1"/>
</dbReference>